<dbReference type="EMBL" id="JACXAJ010000013">
    <property type="protein sequence ID" value="MBD1398976.1"/>
    <property type="molecule type" value="Genomic_DNA"/>
</dbReference>
<dbReference type="RefSeq" id="WP_191185106.1">
    <property type="nucleotide sequence ID" value="NZ_JACXAJ010000013.1"/>
</dbReference>
<proteinExistence type="predicted"/>
<dbReference type="PANTHER" id="PTHR30441">
    <property type="entry name" value="DUF748 DOMAIN-CONTAINING PROTEIN"/>
    <property type="match status" value="1"/>
</dbReference>
<dbReference type="Proteomes" id="UP000625551">
    <property type="component" value="Unassembled WGS sequence"/>
</dbReference>
<sequence length="839" mass="93553">MGRKRFVKKVLFYITLIVVSVISISAGLVYLYQDKIVGIFVAEANKHIKTKVEVAKISLSLFDKFPQVAVALDQVNVIEGIADSEESLARAEKLYFTFSIFDIIRGRYSVKQLFMENGSLHVRLLENGQPNYHILATDTTASSEDFSFNLEKINLTNVAVRYSDLQLNQDIQADAQQLVAAMTLSSDAIDLQATGKATVNAIRIGDSEYFKGKSVDLKTALTINRQTQTIALQPSVVKIEGAAYEVGGNIAYKGPTELDLELEGKDANIQSLLSLLPQRITQEFSQYRSEGAIFFSGTVKGRVSSKDNPQVTFKFGCRNASFYHPDVKQKVEGLNLEGSFTNGANRNGSTSVLELKNLTGVLNKRPFSGSLTYRNFDNPYLAFDAKGMLDVAYVVGLLKLEQVRSGSGLANVRIAFAGNLKEFKARPGNSTLSTTGDVTLHNVSLSLQELPMPLKGLYGNFIFKKNDVAVSDFKGSLGDSDFVLNGMFRNVMAWLLLDKQRLLVEADFSSQYMDLDQLLSEELNTPVASRQASSKEAYKFNVSPDIAFDLSASIRKAKFRRFRGKNIQGEVKLRNQVVSSPNISFSAIGGNFAVRGNLDARNRDHIKVSTATKLSNMSVDSLFYVFENFGQEFIRDRHLRGQLTANIVSEVYFDSHLNAKTDLLQAEIAATVRDGQLINFAPMQKMSAFVKRSELANMRFAELSNNFWIQQRTIFIPEMDIRSNLSSLPTLSIAGTHTFDQDMDYKIKLPLLNSGRPDKDAVYGVVAKDPDAGNSMLFLTLKGKESDFKIAYDNERVREKIKTDLKQEGQELRNLLRGKKPVKQEKKVVLQEGEYFDLN</sequence>
<organism evidence="2 3">
    <name type="scientific">Pontibacter aquaedesilientis</name>
    <dbReference type="NCBI Taxonomy" id="2766980"/>
    <lineage>
        <taxon>Bacteria</taxon>
        <taxon>Pseudomonadati</taxon>
        <taxon>Bacteroidota</taxon>
        <taxon>Cytophagia</taxon>
        <taxon>Cytophagales</taxon>
        <taxon>Hymenobacteraceae</taxon>
        <taxon>Pontibacter</taxon>
    </lineage>
</organism>
<keyword evidence="1" id="KW-1133">Transmembrane helix</keyword>
<reference evidence="2 3" key="1">
    <citation type="submission" date="2020-09" db="EMBL/GenBank/DDBJ databases">
        <title>Genome sequencing and assembly of Pontibacter sp.</title>
        <authorList>
            <person name="Chhetri G."/>
        </authorList>
    </citation>
    <scope>NUCLEOTIDE SEQUENCE [LARGE SCALE GENOMIC DNA]</scope>
    <source>
        <strain evidence="2 3">JH31</strain>
    </source>
</reference>
<evidence type="ECO:0008006" key="4">
    <source>
        <dbReference type="Google" id="ProtNLM"/>
    </source>
</evidence>
<keyword evidence="1" id="KW-0472">Membrane</keyword>
<feature type="transmembrane region" description="Helical" evidence="1">
    <location>
        <begin position="12"/>
        <end position="32"/>
    </location>
</feature>
<dbReference type="InterPro" id="IPR052894">
    <property type="entry name" value="AsmA-related"/>
</dbReference>
<keyword evidence="1" id="KW-0812">Transmembrane</keyword>
<keyword evidence="3" id="KW-1185">Reference proteome</keyword>
<name>A0ABR7XKZ6_9BACT</name>
<gene>
    <name evidence="2" type="ORF">H9Q13_17540</name>
</gene>
<evidence type="ECO:0000313" key="2">
    <source>
        <dbReference type="EMBL" id="MBD1398976.1"/>
    </source>
</evidence>
<accession>A0ABR7XKZ6</accession>
<evidence type="ECO:0000256" key="1">
    <source>
        <dbReference type="SAM" id="Phobius"/>
    </source>
</evidence>
<comment type="caution">
    <text evidence="2">The sequence shown here is derived from an EMBL/GenBank/DDBJ whole genome shotgun (WGS) entry which is preliminary data.</text>
</comment>
<dbReference type="PANTHER" id="PTHR30441:SF8">
    <property type="entry name" value="DUF748 DOMAIN-CONTAINING PROTEIN"/>
    <property type="match status" value="1"/>
</dbReference>
<evidence type="ECO:0000313" key="3">
    <source>
        <dbReference type="Proteomes" id="UP000625551"/>
    </source>
</evidence>
<protein>
    <recommendedName>
        <fullName evidence="4">AsmA-like C-terminal domain-containing protein</fullName>
    </recommendedName>
</protein>